<feature type="domain" description="HTH iclR-type" evidence="4">
    <location>
        <begin position="1"/>
        <end position="58"/>
    </location>
</feature>
<keyword evidence="1" id="KW-0805">Transcription regulation</keyword>
<evidence type="ECO:0000256" key="2">
    <source>
        <dbReference type="ARBA" id="ARBA00023125"/>
    </source>
</evidence>
<proteinExistence type="predicted"/>
<dbReference type="Proteomes" id="UP001601992">
    <property type="component" value="Unassembled WGS sequence"/>
</dbReference>
<keyword evidence="7" id="KW-1185">Reference proteome</keyword>
<dbReference type="PROSITE" id="PS51077">
    <property type="entry name" value="HTH_ICLR"/>
    <property type="match status" value="1"/>
</dbReference>
<dbReference type="SUPFAM" id="SSF46785">
    <property type="entry name" value="Winged helix' DNA-binding domain"/>
    <property type="match status" value="1"/>
</dbReference>
<dbReference type="RefSeq" id="WP_387406600.1">
    <property type="nucleotide sequence ID" value="NZ_JBIAQY010000021.1"/>
</dbReference>
<evidence type="ECO:0000313" key="6">
    <source>
        <dbReference type="EMBL" id="MFF3573824.1"/>
    </source>
</evidence>
<dbReference type="InterPro" id="IPR005471">
    <property type="entry name" value="Tscrpt_reg_IclR_N"/>
</dbReference>
<dbReference type="InterPro" id="IPR014757">
    <property type="entry name" value="Tscrpt_reg_IclR_C"/>
</dbReference>
<dbReference type="PANTHER" id="PTHR30136">
    <property type="entry name" value="HELIX-TURN-HELIX TRANSCRIPTIONAL REGULATOR, ICLR FAMILY"/>
    <property type="match status" value="1"/>
</dbReference>
<gene>
    <name evidence="6" type="ORF">ACFYXQ_39325</name>
</gene>
<dbReference type="Pfam" id="PF01614">
    <property type="entry name" value="IclR_C"/>
    <property type="match status" value="1"/>
</dbReference>
<dbReference type="Pfam" id="PF09339">
    <property type="entry name" value="HTH_IclR"/>
    <property type="match status" value="1"/>
</dbReference>
<comment type="caution">
    <text evidence="6">The sequence shown here is derived from an EMBL/GenBank/DDBJ whole genome shotgun (WGS) entry which is preliminary data.</text>
</comment>
<dbReference type="PANTHER" id="PTHR30136:SF24">
    <property type="entry name" value="HTH-TYPE TRANSCRIPTIONAL REPRESSOR ALLR"/>
    <property type="match status" value="1"/>
</dbReference>
<dbReference type="SMART" id="SM00346">
    <property type="entry name" value="HTH_ICLR"/>
    <property type="match status" value="1"/>
</dbReference>
<evidence type="ECO:0000313" key="7">
    <source>
        <dbReference type="Proteomes" id="UP001601992"/>
    </source>
</evidence>
<dbReference type="Gene3D" id="3.30.450.40">
    <property type="match status" value="1"/>
</dbReference>
<sequence length="255" mass="28092">MTNALVLLGHFKDHVSVSVSEAAELLAVSPSSAHRTLATLRDNGFLRQRSGRRYEAGPMLVEIALGTLAQTGLRDVADPHLRELSRTVPAQIWLNKLADRRVHSLGMHVGIGVALAELHAVSRYPIHTSASGKLLLSHLAPSHIDSLYPDAVLETVTARSLRRKEQLLEELELIRRCEYAVQVGEQRKETAGVAVPLYGVADEILGVLAVTGPADEFDSDTRRSHLVRARSTAQAISRDIRGWIREFQWPRPTTA</sequence>
<organism evidence="6 7">
    <name type="scientific">Nocardia jiangxiensis</name>
    <dbReference type="NCBI Taxonomy" id="282685"/>
    <lineage>
        <taxon>Bacteria</taxon>
        <taxon>Bacillati</taxon>
        <taxon>Actinomycetota</taxon>
        <taxon>Actinomycetes</taxon>
        <taxon>Mycobacteriales</taxon>
        <taxon>Nocardiaceae</taxon>
        <taxon>Nocardia</taxon>
    </lineage>
</organism>
<dbReference type="PROSITE" id="PS51078">
    <property type="entry name" value="ICLR_ED"/>
    <property type="match status" value="1"/>
</dbReference>
<evidence type="ECO:0000259" key="4">
    <source>
        <dbReference type="PROSITE" id="PS51077"/>
    </source>
</evidence>
<protein>
    <submittedName>
        <fullName evidence="6">IclR family transcriptional regulator</fullName>
    </submittedName>
</protein>
<dbReference type="SUPFAM" id="SSF55781">
    <property type="entry name" value="GAF domain-like"/>
    <property type="match status" value="1"/>
</dbReference>
<dbReference type="InterPro" id="IPR036390">
    <property type="entry name" value="WH_DNA-bd_sf"/>
</dbReference>
<evidence type="ECO:0000259" key="5">
    <source>
        <dbReference type="PROSITE" id="PS51078"/>
    </source>
</evidence>
<reference evidence="6 7" key="1">
    <citation type="submission" date="2024-10" db="EMBL/GenBank/DDBJ databases">
        <title>The Natural Products Discovery Center: Release of the First 8490 Sequenced Strains for Exploring Actinobacteria Biosynthetic Diversity.</title>
        <authorList>
            <person name="Kalkreuter E."/>
            <person name="Kautsar S.A."/>
            <person name="Yang D."/>
            <person name="Bader C.D."/>
            <person name="Teijaro C.N."/>
            <person name="Fluegel L."/>
            <person name="Davis C.M."/>
            <person name="Simpson J.R."/>
            <person name="Lauterbach L."/>
            <person name="Steele A.D."/>
            <person name="Gui C."/>
            <person name="Meng S."/>
            <person name="Li G."/>
            <person name="Viehrig K."/>
            <person name="Ye F."/>
            <person name="Su P."/>
            <person name="Kiefer A.F."/>
            <person name="Nichols A."/>
            <person name="Cepeda A.J."/>
            <person name="Yan W."/>
            <person name="Fan B."/>
            <person name="Jiang Y."/>
            <person name="Adhikari A."/>
            <person name="Zheng C.-J."/>
            <person name="Schuster L."/>
            <person name="Cowan T.M."/>
            <person name="Smanski M.J."/>
            <person name="Chevrette M.G."/>
            <person name="De Carvalho L.P.S."/>
            <person name="Shen B."/>
        </authorList>
    </citation>
    <scope>NUCLEOTIDE SEQUENCE [LARGE SCALE GENOMIC DNA]</scope>
    <source>
        <strain evidence="6 7">NPDC002593</strain>
    </source>
</reference>
<dbReference type="EMBL" id="JBIAQY010000021">
    <property type="protein sequence ID" value="MFF3573824.1"/>
    <property type="molecule type" value="Genomic_DNA"/>
</dbReference>
<dbReference type="InterPro" id="IPR050707">
    <property type="entry name" value="HTH_MetabolicPath_Reg"/>
</dbReference>
<dbReference type="InterPro" id="IPR029016">
    <property type="entry name" value="GAF-like_dom_sf"/>
</dbReference>
<keyword evidence="2" id="KW-0238">DNA-binding</keyword>
<accession>A0ABW6SDV5</accession>
<name>A0ABW6SDV5_9NOCA</name>
<feature type="domain" description="IclR-ED" evidence="5">
    <location>
        <begin position="59"/>
        <end position="242"/>
    </location>
</feature>
<dbReference type="InterPro" id="IPR036388">
    <property type="entry name" value="WH-like_DNA-bd_sf"/>
</dbReference>
<evidence type="ECO:0000256" key="3">
    <source>
        <dbReference type="ARBA" id="ARBA00023163"/>
    </source>
</evidence>
<dbReference type="Gene3D" id="1.10.10.10">
    <property type="entry name" value="Winged helix-like DNA-binding domain superfamily/Winged helix DNA-binding domain"/>
    <property type="match status" value="1"/>
</dbReference>
<keyword evidence="3" id="KW-0804">Transcription</keyword>
<evidence type="ECO:0000256" key="1">
    <source>
        <dbReference type="ARBA" id="ARBA00023015"/>
    </source>
</evidence>